<gene>
    <name evidence="1" type="ORF">UR89_C0001G0004</name>
</gene>
<reference evidence="1 2" key="1">
    <citation type="journal article" date="2015" name="Nature">
        <title>rRNA introns, odd ribosomes, and small enigmatic genomes across a large radiation of phyla.</title>
        <authorList>
            <person name="Brown C.T."/>
            <person name="Hug L.A."/>
            <person name="Thomas B.C."/>
            <person name="Sharon I."/>
            <person name="Castelle C.J."/>
            <person name="Singh A."/>
            <person name="Wilkins M.J."/>
            <person name="Williams K.H."/>
            <person name="Banfield J.F."/>
        </authorList>
    </citation>
    <scope>NUCLEOTIDE SEQUENCE [LARGE SCALE GENOMIC DNA]</scope>
</reference>
<dbReference type="Proteomes" id="UP000034536">
    <property type="component" value="Unassembled WGS sequence"/>
</dbReference>
<name>A0A0G0D1X2_9BACT</name>
<organism evidence="1 2">
    <name type="scientific">Candidatus Roizmanbacteria bacterium GW2011_GWA2_35_8</name>
    <dbReference type="NCBI Taxonomy" id="1618479"/>
    <lineage>
        <taxon>Bacteria</taxon>
        <taxon>Candidatus Roizmaniibacteriota</taxon>
    </lineage>
</organism>
<dbReference type="AlphaFoldDB" id="A0A0G0D1X2"/>
<accession>A0A0G0D1X2</accession>
<dbReference type="EMBL" id="LBQX01000001">
    <property type="protein sequence ID" value="KKP87348.1"/>
    <property type="molecule type" value="Genomic_DNA"/>
</dbReference>
<evidence type="ECO:0000313" key="1">
    <source>
        <dbReference type="EMBL" id="KKP87348.1"/>
    </source>
</evidence>
<protein>
    <submittedName>
        <fullName evidence="1">Uncharacterized protein</fullName>
    </submittedName>
</protein>
<evidence type="ECO:0000313" key="2">
    <source>
        <dbReference type="Proteomes" id="UP000034536"/>
    </source>
</evidence>
<proteinExistence type="predicted"/>
<comment type="caution">
    <text evidence="1">The sequence shown here is derived from an EMBL/GenBank/DDBJ whole genome shotgun (WGS) entry which is preliminary data.</text>
</comment>
<dbReference type="PATRIC" id="fig|1618479.3.peg.4"/>
<sequence>MASSEYTSTGIPGGPEVRTFGRLYQTVPDSVNDFQILSEKFASLRSSANGHRRIVMRALSPNEILNEAIASDLPVEAVIPMSFVTGHDSSIIFFGENFHPSPRQGTDIVLNTTIEKKPLEKIESVIKKGFTLSNKLIESDRENLFNLWNRFGWTIEGIVDFINKIHSGEKNLWFSGVRDQTGQLVSASQAEAIEFAGIKYIETTEYSTLDGFEKLGLCTASVEALIAQLLQETYYANNAVNTLLPVITAEFNTSSTSSAVGANAGFIIPKQGGIPQILSYNVAVVDGSPPNQVAFEQWEDEKEIPLRFLRDFAVAVLPRENIENLYPPDVVNKIISLYN</sequence>